<feature type="compositionally biased region" description="Low complexity" evidence="2">
    <location>
        <begin position="752"/>
        <end position="761"/>
    </location>
</feature>
<accession>A0ABQ9XLX8</accession>
<evidence type="ECO:0000313" key="3">
    <source>
        <dbReference type="EMBL" id="KAK2952323.1"/>
    </source>
</evidence>
<sequence>MESIEIDEKPLMPTYDFNNEAFLSGHRAALLVHEMAFHLDQGAYVPHAASYYFWLYVLSHDINKFDHNIIMLACYLLASKTSENNISIAKIYLAFKFVRYNREYSIDQNLQEFNDARSRISEAETHLMEFLDWNYEVPSPEFQICNTILHLPEDMSSSEEQRLWGILNDVFCSGVCVCCSDDLLAAVTLTLWEATTAANLAANVQADRRIYREYYADKVSENDLNHILASMVEYYTVLKGLDRLREIEIENQKQLSSIGQRLKTTLQKYESEVMPTDDAVEFNSNPNVLRDRRFDQAHNVLTTGFSMHDETRKKQNDVLDELRQWIESTDISAPIETTQSLPSNQYGVLMEDADADDIDYDLLLRQYASLSVDNAVTTAISDNLIPVSSTPRSLLKDVLWQDEEEEEEDTTIVDENGNPIRRPSSMTDMIRSSIDVENNVRKLYHQQLQMLEDDHEKEMERLRWRYEESDGWKTKPVLDLERTIRVLTKDVNDKEAATDTLGNESLELTNQIQAINRQIASAQLQSNNEQTELDNLIQELQKQLNVYRVVFMKADEILFQTPRSPHGMSEEGQNASSSEDSLEIRNYGKKLRDLENQGEVEIQRARQTGRDQGEREGKKANREGVIEEVDKRVRQRVREEENRLREEIKDEKRKQWRSQEVDRVLAAKQKEEEDWKSRIIPVMTENAALRDELQSMGIIFNPDEASAPVTPRTATPQSAERPIRKKKKKTEIPESEMLMTEVSSDEFESESETGSSEETLSLAQTPQLSQRDIQSPDVKERTVSPQSVVEQEEDNNLLVLFEEQKQRLEQLRAELKSLQANRQPRTTVGRGRNVAGAKDEEIKLKKENTVLSNTLTQLKHEIRQLEMEKKKAEARKQKEEERQKEIQEKILRGEEVNEADYQIEESEESEEEVVVPTAVVSNKEERLEALQNQLNHAASVESALRLRLDSQSDTIQSFASVLGMIVMSETGYKTEQDDARGTGNVKVHSFAEQFAREQDALRTQIDEKFEEGEEENETLDMIEQITTRELTMYEKTEEILNLLLNNDPFAPRDDVVIDEMIHSLVSPQSVDNSLSTPPHPSSSRPFSSEHGRPLSGASRPRSSGEPRPASSKSPIKSLSPTHRSLTPGSVHSTVRTPSPIRALSREEIQRGLSAEHERMLEEERETGRQQLSLEQEKRAEKVAVIFFRFAQKLMQREAVDRIMKMLNEQEDEDEDDDQAAEMNTLLRHSPEHVEERKLKKKEIAEKIQSRIKQQLEVKEQRIDRQTRQKQNEIDSERSANLAALLNSSATQQLLARQIRKSIENTKSAKRDSPERSRSPRRTPLLESDPQFAFSMELVDMIRVMKRSFPEVRLEFDRWLEEQDFSWTDVEEWMMDNDPNSTMKAQIRAESQSDADGGGDARHERRGGRRENEGNAKRVWSQHGNTLIVETRSPKDDVFSSSVKGIGLIKPAPKPKSQNPEQQSSLATEAQEAEWRARKSPADPQQKGALDPFLSLSASSMSRRPPSQSTAKSSSPTKSPTFRNTSPRRPPSKEREGQISPQGRLRPESKEVELSGNTQSGFELSISGMTRNDEARRPIPRKHSSSRLTRGEKLLLLDGD</sequence>
<evidence type="ECO:0000256" key="2">
    <source>
        <dbReference type="SAM" id="MobiDB-lite"/>
    </source>
</evidence>
<feature type="region of interest" description="Disordered" evidence="2">
    <location>
        <begin position="1068"/>
        <end position="1145"/>
    </location>
</feature>
<keyword evidence="4" id="KW-1185">Reference proteome</keyword>
<proteinExistence type="predicted"/>
<dbReference type="Proteomes" id="UP001281761">
    <property type="component" value="Unassembled WGS sequence"/>
</dbReference>
<keyword evidence="1" id="KW-0175">Coiled coil</keyword>
<feature type="compositionally biased region" description="Polar residues" evidence="2">
    <location>
        <begin position="762"/>
        <end position="773"/>
    </location>
</feature>
<protein>
    <submittedName>
        <fullName evidence="3">Uncharacterized protein</fullName>
    </submittedName>
</protein>
<feature type="compositionally biased region" description="Low complexity" evidence="2">
    <location>
        <begin position="1073"/>
        <end position="1086"/>
    </location>
</feature>
<gene>
    <name evidence="3" type="ORF">BLNAU_12733</name>
</gene>
<evidence type="ECO:0000313" key="4">
    <source>
        <dbReference type="Proteomes" id="UP001281761"/>
    </source>
</evidence>
<feature type="region of interest" description="Disordered" evidence="2">
    <location>
        <begin position="562"/>
        <end position="581"/>
    </location>
</feature>
<feature type="compositionally biased region" description="Basic and acidic residues" evidence="2">
    <location>
        <begin position="1588"/>
        <end position="1599"/>
    </location>
</feature>
<feature type="region of interest" description="Disordered" evidence="2">
    <location>
        <begin position="1302"/>
        <end position="1327"/>
    </location>
</feature>
<feature type="compositionally biased region" description="Polar residues" evidence="2">
    <location>
        <begin position="1554"/>
        <end position="1569"/>
    </location>
</feature>
<feature type="coiled-coil region" evidence="1">
    <location>
        <begin position="848"/>
        <end position="889"/>
    </location>
</feature>
<feature type="region of interest" description="Disordered" evidence="2">
    <location>
        <begin position="1384"/>
        <end position="1599"/>
    </location>
</feature>
<dbReference type="InterPro" id="IPR036915">
    <property type="entry name" value="Cyclin-like_sf"/>
</dbReference>
<feature type="coiled-coil region" evidence="1">
    <location>
        <begin position="445"/>
        <end position="546"/>
    </location>
</feature>
<feature type="region of interest" description="Disordered" evidence="2">
    <location>
        <begin position="595"/>
        <end position="623"/>
    </location>
</feature>
<reference evidence="3 4" key="1">
    <citation type="journal article" date="2022" name="bioRxiv">
        <title>Genomics of Preaxostyla Flagellates Illuminates Evolutionary Transitions and the Path Towards Mitochondrial Loss.</title>
        <authorList>
            <person name="Novak L.V.F."/>
            <person name="Treitli S.C."/>
            <person name="Pyrih J."/>
            <person name="Halakuc P."/>
            <person name="Pipaliya S.V."/>
            <person name="Vacek V."/>
            <person name="Brzon O."/>
            <person name="Soukal P."/>
            <person name="Eme L."/>
            <person name="Dacks J.B."/>
            <person name="Karnkowska A."/>
            <person name="Elias M."/>
            <person name="Hampl V."/>
        </authorList>
    </citation>
    <scope>NUCLEOTIDE SEQUENCE [LARGE SCALE GENOMIC DNA]</scope>
    <source>
        <strain evidence="3">NAU3</strain>
        <tissue evidence="3">Gut</tissue>
    </source>
</reference>
<feature type="compositionally biased region" description="Basic and acidic residues" evidence="2">
    <location>
        <begin position="1302"/>
        <end position="1317"/>
    </location>
</feature>
<organism evidence="3 4">
    <name type="scientific">Blattamonas nauphoetae</name>
    <dbReference type="NCBI Taxonomy" id="2049346"/>
    <lineage>
        <taxon>Eukaryota</taxon>
        <taxon>Metamonada</taxon>
        <taxon>Preaxostyla</taxon>
        <taxon>Oxymonadida</taxon>
        <taxon>Blattamonas</taxon>
    </lineage>
</organism>
<name>A0ABQ9XLX8_9EUKA</name>
<feature type="compositionally biased region" description="Low complexity" evidence="2">
    <location>
        <begin position="1504"/>
        <end position="1520"/>
    </location>
</feature>
<feature type="compositionally biased region" description="Basic and acidic residues" evidence="2">
    <location>
        <begin position="1398"/>
        <end position="1415"/>
    </location>
</feature>
<comment type="caution">
    <text evidence="3">The sequence shown here is derived from an EMBL/GenBank/DDBJ whole genome shotgun (WGS) entry which is preliminary data.</text>
</comment>
<dbReference type="EMBL" id="JARBJD010000105">
    <property type="protein sequence ID" value="KAK2952323.1"/>
    <property type="molecule type" value="Genomic_DNA"/>
</dbReference>
<feature type="region of interest" description="Disordered" evidence="2">
    <location>
        <begin position="405"/>
        <end position="425"/>
    </location>
</feature>
<evidence type="ECO:0000256" key="1">
    <source>
        <dbReference type="SAM" id="Coils"/>
    </source>
</evidence>
<feature type="compositionally biased region" description="Polar residues" evidence="2">
    <location>
        <begin position="1455"/>
        <end position="1467"/>
    </location>
</feature>
<dbReference type="SUPFAM" id="SSF47954">
    <property type="entry name" value="Cyclin-like"/>
    <property type="match status" value="1"/>
</dbReference>
<dbReference type="Gene3D" id="1.10.472.10">
    <property type="entry name" value="Cyclin-like"/>
    <property type="match status" value="1"/>
</dbReference>
<feature type="region of interest" description="Disordered" evidence="2">
    <location>
        <begin position="701"/>
        <end position="789"/>
    </location>
</feature>
<feature type="compositionally biased region" description="Polar residues" evidence="2">
    <location>
        <begin position="1110"/>
        <end position="1136"/>
    </location>
</feature>